<sequence>MLCSCGNSRKVSPVKCTTNLAGYMGEHLSQTFYNRMVIRDIQCGGRALSPMCIGIGQPTPIDLSDCYGVTNCDPRTVLCVAVHYFQRTYRVIPASKEIHCTLQQRDGIAASKSCDQQGTSSPSSVGATDQQGMGKSTKSSGKKLALVTFLVYYPVGFMKSANDLLILPEQNKHAHLPPHEHEFVAYPKMFTLPVEEVGSRIVWGMMNSHKLRLNALTLSGDLLSACLGNHPSLKIRTREEAESASSLECPLLNQFTITSKGLYTRLCVIQRLQREGVNSTRLETCTLPTDRLWYSKVLTVRTNSPAVESSPPSEPSEHSEASEQIKAKTETSLLDWIGFKLKKCMLNRVDLSPADEYVVNCIHVVFVRRESTDCGEAICETLRTATFSPAKLRRTRVRGTVQSGIKLKRRFSDLDLSTHTTDPVNRDNQKIPSPESLDPLGLKSEAKSEWSMLYSDSLPWKRSYSPPPCNNGPLSPTSLLHASIAIRVKQGAYLCRQSAALKDDQSTVCQLTADQTDLSDAGCDVTYQTRNRVPPKRYDLAEQDLEMALQRSLNDKLTGDRRFSKRKSQVKVRLNTTSSEDSALDMKCTDSVHTTNRTKAIVHSMGKIPQRIIRKLDRRAGKITSRGRHATGSTETATRKPCSLEPTLKEHKTGEIRGQTDMISRKATRRRVKMKRLGHISDKKHGGTVGQTDELQHINRIGHPQGSEQASTDLYLNLPKLTVLKGEEGSFTVKPRCSTEVSPINRTCKELHDCSSNLARTNLPSSPTPELPTFRIENSAQVFNDFPYPLNLSVTEQNHFCQLSTDVDSSHQSDGARHTPGPCTNALPFVNQSLQLSCSGPMIQSSSILPWSASTSLSQEIPNDQIGKCLRWKSSETLTLSGPSTPLTMWTKLQHPLPPPEFRSFQPFRPEFAGGYTQNSIAATTTNQLHCSSLPTPSNPIEPYNLCDGYGSGNLCSLTAVPPLPNATLVCNPSLTTNPEICIPSQADHPGPNEDERLLSQYTQIVQSNNLACENITFNIVTRMNRQSDPLLWSSVPPALGAFSNQPVDAIPCSRPVTQIQPITSTTYWNPMCRTLAADVCQPVATVLHTPSLLQTNLPPVFLPSAPAHEITTDTCKSFFYVQPTVNSHQPNPFVTQFQPVGLLPFCETSTPLAVLPVPCPLQFIT</sequence>
<evidence type="ECO:0000313" key="2">
    <source>
        <dbReference type="EMBL" id="KER31789.1"/>
    </source>
</evidence>
<feature type="region of interest" description="Disordered" evidence="1">
    <location>
        <begin position="304"/>
        <end position="324"/>
    </location>
</feature>
<organism evidence="2 3">
    <name type="scientific">Opisthorchis viverrini</name>
    <name type="common">Southeast Asian liver fluke</name>
    <dbReference type="NCBI Taxonomy" id="6198"/>
    <lineage>
        <taxon>Eukaryota</taxon>
        <taxon>Metazoa</taxon>
        <taxon>Spiralia</taxon>
        <taxon>Lophotrochozoa</taxon>
        <taxon>Platyhelminthes</taxon>
        <taxon>Trematoda</taxon>
        <taxon>Digenea</taxon>
        <taxon>Opisthorchiida</taxon>
        <taxon>Opisthorchiata</taxon>
        <taxon>Opisthorchiidae</taxon>
        <taxon>Opisthorchis</taxon>
    </lineage>
</organism>
<dbReference type="STRING" id="6198.A0A075AIK4"/>
<feature type="compositionally biased region" description="Basic and acidic residues" evidence="1">
    <location>
        <begin position="315"/>
        <end position="324"/>
    </location>
</feature>
<evidence type="ECO:0000256" key="1">
    <source>
        <dbReference type="SAM" id="MobiDB-lite"/>
    </source>
</evidence>
<dbReference type="KEGG" id="ovi:T265_02021"/>
<proteinExistence type="predicted"/>
<dbReference type="GeneID" id="20316209"/>
<keyword evidence="3" id="KW-1185">Reference proteome</keyword>
<dbReference type="CTD" id="20316209"/>
<gene>
    <name evidence="2" type="ORF">T265_02021</name>
</gene>
<dbReference type="OrthoDB" id="6263445at2759"/>
<dbReference type="RefSeq" id="XP_009164433.1">
    <property type="nucleotide sequence ID" value="XM_009166169.1"/>
</dbReference>
<feature type="compositionally biased region" description="Polar residues" evidence="1">
    <location>
        <begin position="113"/>
        <end position="131"/>
    </location>
</feature>
<dbReference type="EMBL" id="KL596641">
    <property type="protein sequence ID" value="KER31789.1"/>
    <property type="molecule type" value="Genomic_DNA"/>
</dbReference>
<feature type="region of interest" description="Disordered" evidence="1">
    <location>
        <begin position="417"/>
        <end position="441"/>
    </location>
</feature>
<feature type="region of interest" description="Disordered" evidence="1">
    <location>
        <begin position="112"/>
        <end position="138"/>
    </location>
</feature>
<dbReference type="Proteomes" id="UP000054324">
    <property type="component" value="Unassembled WGS sequence"/>
</dbReference>
<accession>A0A075AIK4</accession>
<protein>
    <submittedName>
        <fullName evidence="2">Uncharacterized protein</fullName>
    </submittedName>
</protein>
<evidence type="ECO:0000313" key="3">
    <source>
        <dbReference type="Proteomes" id="UP000054324"/>
    </source>
</evidence>
<dbReference type="AlphaFoldDB" id="A0A075AIK4"/>
<name>A0A075AIK4_OPIVI</name>
<reference evidence="2 3" key="1">
    <citation type="submission" date="2013-11" db="EMBL/GenBank/DDBJ databases">
        <title>Opisthorchis viverrini - life in the bile duct.</title>
        <authorList>
            <person name="Young N.D."/>
            <person name="Nagarajan N."/>
            <person name="Lin S.J."/>
            <person name="Korhonen P.K."/>
            <person name="Jex A.R."/>
            <person name="Hall R.S."/>
            <person name="Safavi-Hemami H."/>
            <person name="Kaewkong W."/>
            <person name="Bertrand D."/>
            <person name="Gao S."/>
            <person name="Seet Q."/>
            <person name="Wongkham S."/>
            <person name="Teh B.T."/>
            <person name="Wongkham C."/>
            <person name="Intapan P.M."/>
            <person name="Maleewong W."/>
            <person name="Yang X."/>
            <person name="Hu M."/>
            <person name="Wang Z."/>
            <person name="Hofmann A."/>
            <person name="Sternberg P.W."/>
            <person name="Tan P."/>
            <person name="Wang J."/>
            <person name="Gasser R.B."/>
        </authorList>
    </citation>
    <scope>NUCLEOTIDE SEQUENCE [LARGE SCALE GENOMIC DNA]</scope>
</reference>